<evidence type="ECO:0000256" key="6">
    <source>
        <dbReference type="ARBA" id="ARBA00022723"/>
    </source>
</evidence>
<dbReference type="Pfam" id="PF00753">
    <property type="entry name" value="Lactamase_B"/>
    <property type="match status" value="1"/>
</dbReference>
<keyword evidence="11" id="KW-0046">Antibiotic resistance</keyword>
<evidence type="ECO:0000256" key="12">
    <source>
        <dbReference type="SAM" id="SignalP"/>
    </source>
</evidence>
<feature type="domain" description="Metallo-beta-lactamase" evidence="13">
    <location>
        <begin position="41"/>
        <end position="182"/>
    </location>
</feature>
<dbReference type="InterPro" id="IPR001018">
    <property type="entry name" value="Beta-lactamase_class-B_CS"/>
</dbReference>
<organism evidence="14 15">
    <name type="scientific">Microbulbifer halophilus</name>
    <dbReference type="NCBI Taxonomy" id="453963"/>
    <lineage>
        <taxon>Bacteria</taxon>
        <taxon>Pseudomonadati</taxon>
        <taxon>Pseudomonadota</taxon>
        <taxon>Gammaproteobacteria</taxon>
        <taxon>Cellvibrionales</taxon>
        <taxon>Microbulbiferaceae</taxon>
        <taxon>Microbulbifer</taxon>
    </lineage>
</organism>
<gene>
    <name evidence="14" type="ORF">ACFSKX_17295</name>
</gene>
<comment type="catalytic activity">
    <reaction evidence="1">
        <text>a beta-lactam + H2O = a substituted beta-amino acid</text>
        <dbReference type="Rhea" id="RHEA:20401"/>
        <dbReference type="ChEBI" id="CHEBI:15377"/>
        <dbReference type="ChEBI" id="CHEBI:35627"/>
        <dbReference type="ChEBI" id="CHEBI:140347"/>
        <dbReference type="EC" id="3.5.2.6"/>
    </reaction>
</comment>
<dbReference type="SUPFAM" id="SSF56281">
    <property type="entry name" value="Metallo-hydrolase/oxidoreductase"/>
    <property type="match status" value="1"/>
</dbReference>
<comment type="similarity">
    <text evidence="4">Belongs to the metallo-beta-lactamase superfamily. Class-B beta-lactamase family.</text>
</comment>
<evidence type="ECO:0000259" key="13">
    <source>
        <dbReference type="SMART" id="SM00849"/>
    </source>
</evidence>
<dbReference type="Proteomes" id="UP001597425">
    <property type="component" value="Unassembled WGS sequence"/>
</dbReference>
<dbReference type="InterPro" id="IPR001279">
    <property type="entry name" value="Metallo-B-lactamas"/>
</dbReference>
<feature type="chain" id="PRO_5046008547" description="beta-lactamase" evidence="12">
    <location>
        <begin position="19"/>
        <end position="260"/>
    </location>
</feature>
<dbReference type="PROSITE" id="PS00743">
    <property type="entry name" value="BETA_LACTAMASE_B_1"/>
    <property type="match status" value="1"/>
</dbReference>
<dbReference type="RefSeq" id="WP_265723352.1">
    <property type="nucleotide sequence ID" value="NZ_JAPIVK010000047.1"/>
</dbReference>
<evidence type="ECO:0000256" key="1">
    <source>
        <dbReference type="ARBA" id="ARBA00001526"/>
    </source>
</evidence>
<keyword evidence="10" id="KW-0862">Zinc</keyword>
<evidence type="ECO:0000256" key="9">
    <source>
        <dbReference type="ARBA" id="ARBA00022801"/>
    </source>
</evidence>
<evidence type="ECO:0000256" key="2">
    <source>
        <dbReference type="ARBA" id="ARBA00001947"/>
    </source>
</evidence>
<evidence type="ECO:0000256" key="5">
    <source>
        <dbReference type="ARBA" id="ARBA00012865"/>
    </source>
</evidence>
<comment type="subcellular location">
    <subcellularLocation>
        <location evidence="3">Periplasm</location>
    </subcellularLocation>
</comment>
<evidence type="ECO:0000256" key="8">
    <source>
        <dbReference type="ARBA" id="ARBA00022764"/>
    </source>
</evidence>
<protein>
    <recommendedName>
        <fullName evidence="5">beta-lactamase</fullName>
        <ecNumber evidence="5">3.5.2.6</ecNumber>
    </recommendedName>
</protein>
<dbReference type="EMBL" id="JBHUJD010000031">
    <property type="protein sequence ID" value="MFD2312179.1"/>
    <property type="molecule type" value="Genomic_DNA"/>
</dbReference>
<keyword evidence="8" id="KW-0574">Periplasm</keyword>
<reference evidence="15" key="1">
    <citation type="journal article" date="2019" name="Int. J. Syst. Evol. Microbiol.">
        <title>The Global Catalogue of Microorganisms (GCM) 10K type strain sequencing project: providing services to taxonomists for standard genome sequencing and annotation.</title>
        <authorList>
            <consortium name="The Broad Institute Genomics Platform"/>
            <consortium name="The Broad Institute Genome Sequencing Center for Infectious Disease"/>
            <person name="Wu L."/>
            <person name="Ma J."/>
        </authorList>
    </citation>
    <scope>NUCLEOTIDE SEQUENCE [LARGE SCALE GENOMIC DNA]</scope>
    <source>
        <strain evidence="15">KCTC 12848</strain>
    </source>
</reference>
<evidence type="ECO:0000256" key="7">
    <source>
        <dbReference type="ARBA" id="ARBA00022729"/>
    </source>
</evidence>
<feature type="signal peptide" evidence="12">
    <location>
        <begin position="1"/>
        <end position="18"/>
    </location>
</feature>
<evidence type="ECO:0000256" key="4">
    <source>
        <dbReference type="ARBA" id="ARBA00005250"/>
    </source>
</evidence>
<keyword evidence="9" id="KW-0378">Hydrolase</keyword>
<evidence type="ECO:0000313" key="15">
    <source>
        <dbReference type="Proteomes" id="UP001597425"/>
    </source>
</evidence>
<accession>A0ABW5EL16</accession>
<keyword evidence="7 12" id="KW-0732">Signal</keyword>
<dbReference type="InterPro" id="IPR050855">
    <property type="entry name" value="NDM-1-like"/>
</dbReference>
<dbReference type="Gene3D" id="3.60.15.10">
    <property type="entry name" value="Ribonuclease Z/Hydroxyacylglutathione hydrolase-like"/>
    <property type="match status" value="2"/>
</dbReference>
<evidence type="ECO:0000313" key="14">
    <source>
        <dbReference type="EMBL" id="MFD2312179.1"/>
    </source>
</evidence>
<dbReference type="EC" id="3.5.2.6" evidence="5"/>
<keyword evidence="6" id="KW-0479">Metal-binding</keyword>
<dbReference type="PANTHER" id="PTHR42951:SF22">
    <property type="entry name" value="METALLO BETA-LACTAMASE SUPERFAMILY LIPOPROTEIN"/>
    <property type="match status" value="1"/>
</dbReference>
<comment type="cofactor">
    <cofactor evidence="2">
        <name>Zn(2+)</name>
        <dbReference type="ChEBI" id="CHEBI:29105"/>
    </cofactor>
</comment>
<evidence type="ECO:0000256" key="10">
    <source>
        <dbReference type="ARBA" id="ARBA00022833"/>
    </source>
</evidence>
<dbReference type="PANTHER" id="PTHR42951">
    <property type="entry name" value="METALLO-BETA-LACTAMASE DOMAIN-CONTAINING"/>
    <property type="match status" value="1"/>
</dbReference>
<keyword evidence="15" id="KW-1185">Reference proteome</keyword>
<evidence type="ECO:0000256" key="3">
    <source>
        <dbReference type="ARBA" id="ARBA00004418"/>
    </source>
</evidence>
<dbReference type="InterPro" id="IPR036866">
    <property type="entry name" value="RibonucZ/Hydroxyglut_hydro"/>
</dbReference>
<sequence>MKITLFFIAIIYSTMTLANSGSILATELSKEAFILKSIDYGTNIGLFKTTKGIVLVDPMPGSKNLDTLNNAVKDLYGEPVKFILNTHEHSDHSGGNAYFVEKGGILLDDAGNFTEIHGLLAKSHTVEDKVFFHKKSNSIFAGDIYDTSWHPTFYAGGLSGFNNTIEAILKLGNEESIIVPGHGKPTSKAELRLFRENTSDWVSRVKKLKNDGMTAIEIKNDAQIKIILERFNVEKRTDFIPDNAFVRFIERTLSVIEKGV</sequence>
<proteinExistence type="inferred from homology"/>
<evidence type="ECO:0000256" key="11">
    <source>
        <dbReference type="ARBA" id="ARBA00023251"/>
    </source>
</evidence>
<dbReference type="SMART" id="SM00849">
    <property type="entry name" value="Lactamase_B"/>
    <property type="match status" value="1"/>
</dbReference>
<comment type="caution">
    <text evidence="14">The sequence shown here is derived from an EMBL/GenBank/DDBJ whole genome shotgun (WGS) entry which is preliminary data.</text>
</comment>
<name>A0ABW5EL16_9GAMM</name>